<keyword evidence="10" id="KW-1133">Transmembrane helix</keyword>
<feature type="binding site" description="axial binding residue" evidence="9">
    <location>
        <position position="497"/>
    </location>
    <ligand>
        <name>heme</name>
        <dbReference type="ChEBI" id="CHEBI:30413"/>
    </ligand>
    <ligandPart>
        <name>Fe</name>
        <dbReference type="ChEBI" id="CHEBI:18248"/>
    </ligandPart>
</feature>
<evidence type="ECO:0000313" key="12">
    <source>
        <dbReference type="Proteomes" id="UP000006514"/>
    </source>
</evidence>
<keyword evidence="10" id="KW-0472">Membrane</keyword>
<keyword evidence="5 9" id="KW-0479">Metal-binding</keyword>
<dbReference type="CDD" id="cd11069">
    <property type="entry name" value="CYP_FUM15-like"/>
    <property type="match status" value="1"/>
</dbReference>
<organism evidence="11 12">
    <name type="scientific">Auricularia subglabra (strain TFB-10046 / SS5)</name>
    <name type="common">White-rot fungus</name>
    <name type="synonym">Auricularia delicata (strain TFB10046)</name>
    <dbReference type="NCBI Taxonomy" id="717982"/>
    <lineage>
        <taxon>Eukaryota</taxon>
        <taxon>Fungi</taxon>
        <taxon>Dikarya</taxon>
        <taxon>Basidiomycota</taxon>
        <taxon>Agaricomycotina</taxon>
        <taxon>Agaricomycetes</taxon>
        <taxon>Auriculariales</taxon>
        <taxon>Auriculariaceae</taxon>
        <taxon>Auricularia</taxon>
    </lineage>
</organism>
<gene>
    <name evidence="11" type="ORF">AURDEDRAFT_173237</name>
</gene>
<dbReference type="Pfam" id="PF00067">
    <property type="entry name" value="p450"/>
    <property type="match status" value="1"/>
</dbReference>
<proteinExistence type="inferred from homology"/>
<dbReference type="KEGG" id="adl:AURDEDRAFT_173237"/>
<keyword evidence="4 9" id="KW-0349">Heme</keyword>
<keyword evidence="6" id="KW-0560">Oxidoreductase</keyword>
<dbReference type="EMBL" id="JH687836">
    <property type="protein sequence ID" value="EJD37728.1"/>
    <property type="molecule type" value="Genomic_DNA"/>
</dbReference>
<dbReference type="InterPro" id="IPR002403">
    <property type="entry name" value="Cyt_P450_E_grp-IV"/>
</dbReference>
<evidence type="ECO:0000256" key="6">
    <source>
        <dbReference type="ARBA" id="ARBA00023002"/>
    </source>
</evidence>
<feature type="transmembrane region" description="Helical" evidence="10">
    <location>
        <begin position="18"/>
        <end position="39"/>
    </location>
</feature>
<dbReference type="InParanoid" id="J0WWC0"/>
<comment type="cofactor">
    <cofactor evidence="1 9">
        <name>heme</name>
        <dbReference type="ChEBI" id="CHEBI:30413"/>
    </cofactor>
</comment>
<evidence type="ECO:0000256" key="8">
    <source>
        <dbReference type="ARBA" id="ARBA00023033"/>
    </source>
</evidence>
<dbReference type="OrthoDB" id="1470350at2759"/>
<evidence type="ECO:0000256" key="1">
    <source>
        <dbReference type="ARBA" id="ARBA00001971"/>
    </source>
</evidence>
<comment type="pathway">
    <text evidence="2">Secondary metabolite biosynthesis.</text>
</comment>
<keyword evidence="10" id="KW-0812">Transmembrane</keyword>
<dbReference type="GO" id="GO:0004497">
    <property type="term" value="F:monooxygenase activity"/>
    <property type="evidence" value="ECO:0007669"/>
    <property type="project" value="UniProtKB-KW"/>
</dbReference>
<keyword evidence="8" id="KW-0503">Monooxygenase</keyword>
<evidence type="ECO:0000313" key="11">
    <source>
        <dbReference type="EMBL" id="EJD37728.1"/>
    </source>
</evidence>
<reference evidence="12" key="1">
    <citation type="journal article" date="2012" name="Science">
        <title>The Paleozoic origin of enzymatic lignin decomposition reconstructed from 31 fungal genomes.</title>
        <authorList>
            <person name="Floudas D."/>
            <person name="Binder M."/>
            <person name="Riley R."/>
            <person name="Barry K."/>
            <person name="Blanchette R.A."/>
            <person name="Henrissat B."/>
            <person name="Martinez A.T."/>
            <person name="Otillar R."/>
            <person name="Spatafora J.W."/>
            <person name="Yadav J.S."/>
            <person name="Aerts A."/>
            <person name="Benoit I."/>
            <person name="Boyd A."/>
            <person name="Carlson A."/>
            <person name="Copeland A."/>
            <person name="Coutinho P.M."/>
            <person name="de Vries R.P."/>
            <person name="Ferreira P."/>
            <person name="Findley K."/>
            <person name="Foster B."/>
            <person name="Gaskell J."/>
            <person name="Glotzer D."/>
            <person name="Gorecki P."/>
            <person name="Heitman J."/>
            <person name="Hesse C."/>
            <person name="Hori C."/>
            <person name="Igarashi K."/>
            <person name="Jurgens J.A."/>
            <person name="Kallen N."/>
            <person name="Kersten P."/>
            <person name="Kohler A."/>
            <person name="Kuees U."/>
            <person name="Kumar T.K.A."/>
            <person name="Kuo A."/>
            <person name="LaButti K."/>
            <person name="Larrondo L.F."/>
            <person name="Lindquist E."/>
            <person name="Ling A."/>
            <person name="Lombard V."/>
            <person name="Lucas S."/>
            <person name="Lundell T."/>
            <person name="Martin R."/>
            <person name="McLaughlin D.J."/>
            <person name="Morgenstern I."/>
            <person name="Morin E."/>
            <person name="Murat C."/>
            <person name="Nagy L.G."/>
            <person name="Nolan M."/>
            <person name="Ohm R.A."/>
            <person name="Patyshakuliyeva A."/>
            <person name="Rokas A."/>
            <person name="Ruiz-Duenas F.J."/>
            <person name="Sabat G."/>
            <person name="Salamov A."/>
            <person name="Samejima M."/>
            <person name="Schmutz J."/>
            <person name="Slot J.C."/>
            <person name="St John F."/>
            <person name="Stenlid J."/>
            <person name="Sun H."/>
            <person name="Sun S."/>
            <person name="Syed K."/>
            <person name="Tsang A."/>
            <person name="Wiebenga A."/>
            <person name="Young D."/>
            <person name="Pisabarro A."/>
            <person name="Eastwood D.C."/>
            <person name="Martin F."/>
            <person name="Cullen D."/>
            <person name="Grigoriev I.V."/>
            <person name="Hibbett D.S."/>
        </authorList>
    </citation>
    <scope>NUCLEOTIDE SEQUENCE [LARGE SCALE GENOMIC DNA]</scope>
    <source>
        <strain evidence="12">TFB10046</strain>
    </source>
</reference>
<dbReference type="PANTHER" id="PTHR24305">
    <property type="entry name" value="CYTOCHROME P450"/>
    <property type="match status" value="1"/>
</dbReference>
<dbReference type="AlphaFoldDB" id="J0WWC0"/>
<dbReference type="Proteomes" id="UP000006514">
    <property type="component" value="Unassembled WGS sequence"/>
</dbReference>
<dbReference type="PANTHER" id="PTHR24305:SF166">
    <property type="entry name" value="CYTOCHROME P450 12A4, MITOCHONDRIAL-RELATED"/>
    <property type="match status" value="1"/>
</dbReference>
<evidence type="ECO:0000256" key="10">
    <source>
        <dbReference type="SAM" id="Phobius"/>
    </source>
</evidence>
<dbReference type="GO" id="GO:0016705">
    <property type="term" value="F:oxidoreductase activity, acting on paired donors, with incorporation or reduction of molecular oxygen"/>
    <property type="evidence" value="ECO:0007669"/>
    <property type="project" value="InterPro"/>
</dbReference>
<evidence type="ECO:0000256" key="2">
    <source>
        <dbReference type="ARBA" id="ARBA00005179"/>
    </source>
</evidence>
<protein>
    <submittedName>
        <fullName evidence="11">Cytochrome P450</fullName>
    </submittedName>
</protein>
<evidence type="ECO:0000256" key="9">
    <source>
        <dbReference type="PIRSR" id="PIRSR602403-1"/>
    </source>
</evidence>
<keyword evidence="12" id="KW-1185">Reference proteome</keyword>
<comment type="similarity">
    <text evidence="3">Belongs to the cytochrome P450 family.</text>
</comment>
<evidence type="ECO:0000256" key="4">
    <source>
        <dbReference type="ARBA" id="ARBA00022617"/>
    </source>
</evidence>
<accession>J0WWC0</accession>
<evidence type="ECO:0000256" key="3">
    <source>
        <dbReference type="ARBA" id="ARBA00010617"/>
    </source>
</evidence>
<dbReference type="GO" id="GO:0005506">
    <property type="term" value="F:iron ion binding"/>
    <property type="evidence" value="ECO:0007669"/>
    <property type="project" value="InterPro"/>
</dbReference>
<sequence length="557" mass="62024">MTVIRSDTPGQPLAWPQLILVTAGAYVAFIVVKTAYSYWKKVHTPLRRLPGPKGGHFFFGHMRQLLDSDTLAAMHGWAAEHGDTYVIRGIAGAYQLVTTDTRALTHILFASNIFHKSEGRRKQLEALLGKGLLFSEGERHRDQRRIMNPAFGHAQVRDMTETFLATAAQLCELWNDRCNDAGGTARVDIFDWLSKATLDIIGKTGFDYEFNALNDNGTRNELAQAFDFVLRQKLSRWAQASILINEYVPTLAMFLPNPLSRNMANGRAMMDRICTKIVQAKKQEILAELGGHVEKKSVGGKDLLSLLMRANLAADVEPSQRLTDLEVLDQIPTFIMAGHETTRQVILHATQTTWALHKLSLYPEVQRKLRAELLDIGTDMPSLDELNSLPYLDHVARESLRLNGAVGYLGREVFEDDAIPLGAPMVDARGNTISQIKVQKGDGVLIPIRLVNHSKAIWGPDADEFRPERWEHIPSGASSIPGIAPNLMTFIGGPRSCIGHRFATAEFKALLFQIIRRFEVHPAIDEAELSGRSGLVIRPQLRKDNSTQLPILITPVA</sequence>
<dbReference type="OMA" id="QQMHLFS"/>
<dbReference type="InterPro" id="IPR036396">
    <property type="entry name" value="Cyt_P450_sf"/>
</dbReference>
<dbReference type="InterPro" id="IPR001128">
    <property type="entry name" value="Cyt_P450"/>
</dbReference>
<name>J0WWC0_AURST</name>
<evidence type="ECO:0000256" key="5">
    <source>
        <dbReference type="ARBA" id="ARBA00022723"/>
    </source>
</evidence>
<dbReference type="SUPFAM" id="SSF48264">
    <property type="entry name" value="Cytochrome P450"/>
    <property type="match status" value="1"/>
</dbReference>
<dbReference type="eggNOG" id="KOG0157">
    <property type="taxonomic scope" value="Eukaryota"/>
</dbReference>
<dbReference type="PRINTS" id="PR00465">
    <property type="entry name" value="EP450IV"/>
</dbReference>
<dbReference type="Gene3D" id="1.10.630.10">
    <property type="entry name" value="Cytochrome P450"/>
    <property type="match status" value="1"/>
</dbReference>
<dbReference type="InterPro" id="IPR050121">
    <property type="entry name" value="Cytochrome_P450_monoxygenase"/>
</dbReference>
<evidence type="ECO:0000256" key="7">
    <source>
        <dbReference type="ARBA" id="ARBA00023004"/>
    </source>
</evidence>
<keyword evidence="7 9" id="KW-0408">Iron</keyword>
<dbReference type="GO" id="GO:0020037">
    <property type="term" value="F:heme binding"/>
    <property type="evidence" value="ECO:0007669"/>
    <property type="project" value="InterPro"/>
</dbReference>